<evidence type="ECO:0000256" key="1">
    <source>
        <dbReference type="ARBA" id="ARBA00001947"/>
    </source>
</evidence>
<evidence type="ECO:0000313" key="17">
    <source>
        <dbReference type="EMBL" id="GAV02092.1"/>
    </source>
</evidence>
<dbReference type="InterPro" id="IPR036990">
    <property type="entry name" value="M14A-like_propep"/>
</dbReference>
<organism evidence="17 18">
    <name type="scientific">Ramazzottius varieornatus</name>
    <name type="common">Water bear</name>
    <name type="synonym">Tardigrade</name>
    <dbReference type="NCBI Taxonomy" id="947166"/>
    <lineage>
        <taxon>Eukaryota</taxon>
        <taxon>Metazoa</taxon>
        <taxon>Ecdysozoa</taxon>
        <taxon>Tardigrada</taxon>
        <taxon>Eutardigrada</taxon>
        <taxon>Parachela</taxon>
        <taxon>Hypsibioidea</taxon>
        <taxon>Ramazzottiidae</taxon>
        <taxon>Ramazzottius</taxon>
    </lineage>
</organism>
<evidence type="ECO:0000256" key="12">
    <source>
        <dbReference type="ARBA" id="ARBA00023145"/>
    </source>
</evidence>
<comment type="function">
    <text evidence="2">Extracellular metalloprotease that contributes to pathogenicity.</text>
</comment>
<keyword evidence="5" id="KW-0645">Protease</keyword>
<keyword evidence="15" id="KW-0472">Membrane</keyword>
<proteinExistence type="inferred from homology"/>
<keyword evidence="9" id="KW-0862">Zinc</keyword>
<keyword evidence="11" id="KW-0482">Metalloprotease</keyword>
<dbReference type="Pfam" id="PF02244">
    <property type="entry name" value="Propep_M14"/>
    <property type="match status" value="1"/>
</dbReference>
<keyword evidence="4" id="KW-0121">Carboxypeptidase</keyword>
<sequence>MFCSHVLGIYRTWGLIMVCLFTSLFLVVEPFGNEMLSSYLLAPSPRIDYTNNQLFKIYTRTPEDLALLKRWQVELRPLQLDFWDDALPDYFNPFHTSFLVRVPPQSVKDFTGYLIAAEIDYQISSHDLKKLVQWEKMTVATAQQAGRNRGSGMVIAQSPGTDRYPNHRRVLLPGVHTLASYLPLENVNNFIDSIVDRHPVMASTFEIGRSFEGRPIRGIKIGTPFMNFGETTFEDPQSVPPTVKKAILIDGAMQGRDWITVPALLYLVQQLLSRYDIDDRARFMLDTYDWYIIPVANPDGYLFSWQTVSDEPSAYFLEIALLLSLYICRIGSGRRQDRSVL</sequence>
<feature type="domain" description="Peptidase M14" evidence="16">
    <location>
        <begin position="180"/>
        <end position="341"/>
    </location>
</feature>
<keyword evidence="15" id="KW-1133">Transmembrane helix</keyword>
<dbReference type="Gene3D" id="3.30.70.340">
    <property type="entry name" value="Metallocarboxypeptidase-like"/>
    <property type="match status" value="1"/>
</dbReference>
<dbReference type="InterPro" id="IPR000834">
    <property type="entry name" value="Peptidase_M14"/>
</dbReference>
<keyword evidence="18" id="KW-1185">Reference proteome</keyword>
<keyword evidence="7" id="KW-0732">Signal</keyword>
<dbReference type="GO" id="GO:0008270">
    <property type="term" value="F:zinc ion binding"/>
    <property type="evidence" value="ECO:0007669"/>
    <property type="project" value="InterPro"/>
</dbReference>
<keyword evidence="10" id="KW-0843">Virulence</keyword>
<accession>A0A1D1VKD3</accession>
<evidence type="ECO:0000256" key="5">
    <source>
        <dbReference type="ARBA" id="ARBA00022670"/>
    </source>
</evidence>
<evidence type="ECO:0000256" key="6">
    <source>
        <dbReference type="ARBA" id="ARBA00022723"/>
    </source>
</evidence>
<protein>
    <recommendedName>
        <fullName evidence="16">Peptidase M14 domain-containing protein</fullName>
    </recommendedName>
</protein>
<reference evidence="17 18" key="1">
    <citation type="journal article" date="2016" name="Nat. Commun.">
        <title>Extremotolerant tardigrade genome and improved radiotolerance of human cultured cells by tardigrade-unique protein.</title>
        <authorList>
            <person name="Hashimoto T."/>
            <person name="Horikawa D.D."/>
            <person name="Saito Y."/>
            <person name="Kuwahara H."/>
            <person name="Kozuka-Hata H."/>
            <person name="Shin-I T."/>
            <person name="Minakuchi Y."/>
            <person name="Ohishi K."/>
            <person name="Motoyama A."/>
            <person name="Aizu T."/>
            <person name="Enomoto A."/>
            <person name="Kondo K."/>
            <person name="Tanaka S."/>
            <person name="Hara Y."/>
            <person name="Koshikawa S."/>
            <person name="Sagara H."/>
            <person name="Miura T."/>
            <person name="Yokobori S."/>
            <person name="Miyagawa K."/>
            <person name="Suzuki Y."/>
            <person name="Kubo T."/>
            <person name="Oyama M."/>
            <person name="Kohara Y."/>
            <person name="Fujiyama A."/>
            <person name="Arakawa K."/>
            <person name="Katayama T."/>
            <person name="Toyoda A."/>
            <person name="Kunieda T."/>
        </authorList>
    </citation>
    <scope>NUCLEOTIDE SEQUENCE [LARGE SCALE GENOMIC DNA]</scope>
    <source>
        <strain evidence="17 18">YOKOZUNA-1</strain>
    </source>
</reference>
<keyword evidence="8" id="KW-0378">Hydrolase</keyword>
<dbReference type="PANTHER" id="PTHR11705:SF143">
    <property type="entry name" value="SLL0236 PROTEIN"/>
    <property type="match status" value="1"/>
</dbReference>
<evidence type="ECO:0000256" key="3">
    <source>
        <dbReference type="ARBA" id="ARBA00005988"/>
    </source>
</evidence>
<comment type="similarity">
    <text evidence="3 14">Belongs to the peptidase M14 family.</text>
</comment>
<evidence type="ECO:0000256" key="10">
    <source>
        <dbReference type="ARBA" id="ARBA00023026"/>
    </source>
</evidence>
<dbReference type="EMBL" id="BDGG01000008">
    <property type="protein sequence ID" value="GAV02092.1"/>
    <property type="molecule type" value="Genomic_DNA"/>
</dbReference>
<evidence type="ECO:0000256" key="15">
    <source>
        <dbReference type="SAM" id="Phobius"/>
    </source>
</evidence>
<dbReference type="Pfam" id="PF00246">
    <property type="entry name" value="Peptidase_M14"/>
    <property type="match status" value="1"/>
</dbReference>
<dbReference type="SMART" id="SM00631">
    <property type="entry name" value="Zn_pept"/>
    <property type="match status" value="1"/>
</dbReference>
<dbReference type="GO" id="GO:0006508">
    <property type="term" value="P:proteolysis"/>
    <property type="evidence" value="ECO:0007669"/>
    <property type="project" value="UniProtKB-KW"/>
</dbReference>
<evidence type="ECO:0000256" key="7">
    <source>
        <dbReference type="ARBA" id="ARBA00022729"/>
    </source>
</evidence>
<evidence type="ECO:0000256" key="8">
    <source>
        <dbReference type="ARBA" id="ARBA00022801"/>
    </source>
</evidence>
<name>A0A1D1VKD3_RAMVA</name>
<dbReference type="PANTHER" id="PTHR11705">
    <property type="entry name" value="PROTEASE FAMILY M14 CARBOXYPEPTIDASE A,B"/>
    <property type="match status" value="1"/>
</dbReference>
<comment type="caution">
    <text evidence="14">Lacks conserved residue(s) required for the propagation of feature annotation.</text>
</comment>
<evidence type="ECO:0000259" key="16">
    <source>
        <dbReference type="PROSITE" id="PS52035"/>
    </source>
</evidence>
<dbReference type="PROSITE" id="PS52035">
    <property type="entry name" value="PEPTIDASE_M14"/>
    <property type="match status" value="1"/>
</dbReference>
<dbReference type="Proteomes" id="UP000186922">
    <property type="component" value="Unassembled WGS sequence"/>
</dbReference>
<dbReference type="GO" id="GO:0005615">
    <property type="term" value="C:extracellular space"/>
    <property type="evidence" value="ECO:0007669"/>
    <property type="project" value="TreeGrafter"/>
</dbReference>
<dbReference type="GO" id="GO:0004181">
    <property type="term" value="F:metallocarboxypeptidase activity"/>
    <property type="evidence" value="ECO:0007669"/>
    <property type="project" value="InterPro"/>
</dbReference>
<comment type="caution">
    <text evidence="17">The sequence shown here is derived from an EMBL/GenBank/DDBJ whole genome shotgun (WGS) entry which is preliminary data.</text>
</comment>
<evidence type="ECO:0000256" key="4">
    <source>
        <dbReference type="ARBA" id="ARBA00022645"/>
    </source>
</evidence>
<evidence type="ECO:0000256" key="11">
    <source>
        <dbReference type="ARBA" id="ARBA00023049"/>
    </source>
</evidence>
<dbReference type="Gene3D" id="3.40.630.10">
    <property type="entry name" value="Zn peptidases"/>
    <property type="match status" value="1"/>
</dbReference>
<evidence type="ECO:0000256" key="14">
    <source>
        <dbReference type="PROSITE-ProRule" id="PRU01379"/>
    </source>
</evidence>
<evidence type="ECO:0000256" key="13">
    <source>
        <dbReference type="ARBA" id="ARBA00023157"/>
    </source>
</evidence>
<dbReference type="SUPFAM" id="SSF53187">
    <property type="entry name" value="Zn-dependent exopeptidases"/>
    <property type="match status" value="1"/>
</dbReference>
<dbReference type="SUPFAM" id="SSF54897">
    <property type="entry name" value="Protease propeptides/inhibitors"/>
    <property type="match status" value="1"/>
</dbReference>
<keyword evidence="12" id="KW-0865">Zymogen</keyword>
<feature type="transmembrane region" description="Helical" evidence="15">
    <location>
        <begin position="12"/>
        <end position="32"/>
    </location>
</feature>
<dbReference type="OrthoDB" id="3626597at2759"/>
<dbReference type="InterPro" id="IPR003146">
    <property type="entry name" value="M14A_act_pep"/>
</dbReference>
<keyword evidence="15" id="KW-0812">Transmembrane</keyword>
<keyword evidence="6" id="KW-0479">Metal-binding</keyword>
<keyword evidence="13" id="KW-1015">Disulfide bond</keyword>
<evidence type="ECO:0000256" key="2">
    <source>
        <dbReference type="ARBA" id="ARBA00003091"/>
    </source>
</evidence>
<evidence type="ECO:0000256" key="9">
    <source>
        <dbReference type="ARBA" id="ARBA00022833"/>
    </source>
</evidence>
<dbReference type="AlphaFoldDB" id="A0A1D1VKD3"/>
<evidence type="ECO:0000313" key="18">
    <source>
        <dbReference type="Proteomes" id="UP000186922"/>
    </source>
</evidence>
<comment type="cofactor">
    <cofactor evidence="1">
        <name>Zn(2+)</name>
        <dbReference type="ChEBI" id="CHEBI:29105"/>
    </cofactor>
</comment>
<dbReference type="STRING" id="947166.A0A1D1VKD3"/>
<gene>
    <name evidence="17" type="primary">RvY_12699</name>
    <name evidence="17" type="synonym">RvY_12699.1</name>
    <name evidence="17" type="ORF">RvY_12699-1</name>
</gene>